<comment type="caution">
    <text evidence="1">The sequence shown here is derived from an EMBL/GenBank/DDBJ whole genome shotgun (WGS) entry which is preliminary data.</text>
</comment>
<dbReference type="Proteomes" id="UP001497680">
    <property type="component" value="Unassembled WGS sequence"/>
</dbReference>
<organism evidence="1 2">
    <name type="scientific">Hypoxylon rubiginosum</name>
    <dbReference type="NCBI Taxonomy" id="110542"/>
    <lineage>
        <taxon>Eukaryota</taxon>
        <taxon>Fungi</taxon>
        <taxon>Dikarya</taxon>
        <taxon>Ascomycota</taxon>
        <taxon>Pezizomycotina</taxon>
        <taxon>Sordariomycetes</taxon>
        <taxon>Xylariomycetidae</taxon>
        <taxon>Xylariales</taxon>
        <taxon>Hypoxylaceae</taxon>
        <taxon>Hypoxylon</taxon>
    </lineage>
</organism>
<dbReference type="EMBL" id="MU394316">
    <property type="protein sequence ID" value="KAI6086409.1"/>
    <property type="molecule type" value="Genomic_DNA"/>
</dbReference>
<accession>A0ACC0D0X6</accession>
<proteinExistence type="predicted"/>
<reference evidence="1 2" key="1">
    <citation type="journal article" date="2022" name="New Phytol.">
        <title>Ecological generalism drives hyperdiversity of secondary metabolite gene clusters in xylarialean endophytes.</title>
        <authorList>
            <person name="Franco M.E.E."/>
            <person name="Wisecaver J.H."/>
            <person name="Arnold A.E."/>
            <person name="Ju Y.M."/>
            <person name="Slot J.C."/>
            <person name="Ahrendt S."/>
            <person name="Moore L.P."/>
            <person name="Eastman K.E."/>
            <person name="Scott K."/>
            <person name="Konkel Z."/>
            <person name="Mondo S.J."/>
            <person name="Kuo A."/>
            <person name="Hayes R.D."/>
            <person name="Haridas S."/>
            <person name="Andreopoulos B."/>
            <person name="Riley R."/>
            <person name="LaButti K."/>
            <person name="Pangilinan J."/>
            <person name="Lipzen A."/>
            <person name="Amirebrahimi M."/>
            <person name="Yan J."/>
            <person name="Adam C."/>
            <person name="Keymanesh K."/>
            <person name="Ng V."/>
            <person name="Louie K."/>
            <person name="Northen T."/>
            <person name="Drula E."/>
            <person name="Henrissat B."/>
            <person name="Hsieh H.M."/>
            <person name="Youens-Clark K."/>
            <person name="Lutzoni F."/>
            <person name="Miadlikowska J."/>
            <person name="Eastwood D.C."/>
            <person name="Hamelin R.C."/>
            <person name="Grigoriev I.V."/>
            <person name="U'Ren J.M."/>
        </authorList>
    </citation>
    <scope>NUCLEOTIDE SEQUENCE [LARGE SCALE GENOMIC DNA]</scope>
    <source>
        <strain evidence="1 2">ER1909</strain>
    </source>
</reference>
<name>A0ACC0D0X6_9PEZI</name>
<evidence type="ECO:0000313" key="1">
    <source>
        <dbReference type="EMBL" id="KAI6086409.1"/>
    </source>
</evidence>
<sequence length="378" mass="42697">MEEPPILCLVGECDKLFNQSLEAFDSGNSPLRIVLEEYRHRFDAWVSYLDMVTKDDISLDARIKNHQATKDLVMRSLDLLRRNLFLATSSQRHEPAKSVDQSMNDGVAEESDVNCPQLEINPILTCIAESITRLNRLAIAIKQSSRPTVLARARKYANDHLDLSAYESTASLFVDHLYPNAPKTLRRHLSGTMTDRYAKIVYESRCMGSLIGNQLYREDTAAKPKTTAESPESDNRRDSMPAQTNIPTTLRGGTSSFQPSSIDPSKADSNIVKAMVPNPTIHKSETTYRRVNECPVEPRPPIFGPNESSVTCQWCSRKIDRSSVKELSWSAKGREHYKQNLQPYVCVNEECALRPMFASSQLWIEHMRLGPKYISGQS</sequence>
<keyword evidence="2" id="KW-1185">Reference proteome</keyword>
<evidence type="ECO:0000313" key="2">
    <source>
        <dbReference type="Proteomes" id="UP001497680"/>
    </source>
</evidence>
<protein>
    <submittedName>
        <fullName evidence="1">Uncharacterized protein</fullName>
    </submittedName>
</protein>
<gene>
    <name evidence="1" type="ORF">F4821DRAFT_130530</name>
</gene>